<evidence type="ECO:0000256" key="1">
    <source>
        <dbReference type="SAM" id="MobiDB-lite"/>
    </source>
</evidence>
<dbReference type="AlphaFoldDB" id="A0A8B8ZXX8"/>
<feature type="compositionally biased region" description="Low complexity" evidence="1">
    <location>
        <begin position="38"/>
        <end position="57"/>
    </location>
</feature>
<dbReference type="PANTHER" id="PTHR33595:SF3">
    <property type="entry name" value="PAS DOMAIN-CONTAINING PROTEIN"/>
    <property type="match status" value="1"/>
</dbReference>
<keyword evidence="3" id="KW-1185">Reference proteome</keyword>
<sequence>MAMLQSAVDVAKTHEIMARFRPIAPKPALPPLPDGPSDHSSPSPSPSFASASAAALHLRGRPCRARKRGRSTLASLPSKRPRTPFFPPLLPSTTPAQLGLARGLPLLPSFSAPEKPPIKTSGDPLTLSLLPPNPSPDSDRDLVSVAPPRGIPVERDLLQKLQQPKVIVPLPIRPVGSSITIGPITLDTGPAPPAPAKKPQEVEEEVESDLLPAVVSDSRNRVRIANSAYKEMVGQPECPWLDLMASVGSRSLGMRLASRRISGAVMLDLSESSVPLTSKGFSCRARIQWASNGTKTFIHVPCDVRRLYCDSKDYLFTWRFRTAEASVSYCKA</sequence>
<gene>
    <name evidence="4" type="primary">LOC120107255</name>
</gene>
<proteinExistence type="predicted"/>
<protein>
    <submittedName>
        <fullName evidence="4">Ras-associated and pleckstrin homology domains-containing protein 1-like</fullName>
    </submittedName>
</protein>
<organism evidence="3 4">
    <name type="scientific">Phoenix dactylifera</name>
    <name type="common">Date palm</name>
    <dbReference type="NCBI Taxonomy" id="42345"/>
    <lineage>
        <taxon>Eukaryota</taxon>
        <taxon>Viridiplantae</taxon>
        <taxon>Streptophyta</taxon>
        <taxon>Embryophyta</taxon>
        <taxon>Tracheophyta</taxon>
        <taxon>Spermatophyta</taxon>
        <taxon>Magnoliopsida</taxon>
        <taxon>Liliopsida</taxon>
        <taxon>Arecaceae</taxon>
        <taxon>Coryphoideae</taxon>
        <taxon>Phoeniceae</taxon>
        <taxon>Phoenix</taxon>
    </lineage>
</organism>
<feature type="compositionally biased region" description="Basic residues" evidence="1">
    <location>
        <begin position="58"/>
        <end position="70"/>
    </location>
</feature>
<dbReference type="PANTHER" id="PTHR33595">
    <property type="entry name" value="VON WILLEBRAND FACTOR A DOMAIN PROTEIN"/>
    <property type="match status" value="1"/>
</dbReference>
<dbReference type="GeneID" id="120107255"/>
<feature type="region of interest" description="Disordered" evidence="1">
    <location>
        <begin position="111"/>
        <end position="142"/>
    </location>
</feature>
<name>A0A8B8ZXX8_PHODC</name>
<feature type="region of interest" description="Disordered" evidence="1">
    <location>
        <begin position="24"/>
        <end position="94"/>
    </location>
</feature>
<dbReference type="Proteomes" id="UP000228380">
    <property type="component" value="Unplaced"/>
</dbReference>
<evidence type="ECO:0000313" key="4">
    <source>
        <dbReference type="RefSeq" id="XP_038976393.1"/>
    </source>
</evidence>
<evidence type="ECO:0000259" key="2">
    <source>
        <dbReference type="Pfam" id="PF25821"/>
    </source>
</evidence>
<dbReference type="InterPro" id="IPR057710">
    <property type="entry name" value="DUF7950"/>
</dbReference>
<feature type="compositionally biased region" description="Pro residues" evidence="1">
    <location>
        <begin position="24"/>
        <end position="34"/>
    </location>
</feature>
<evidence type="ECO:0000313" key="3">
    <source>
        <dbReference type="Proteomes" id="UP000228380"/>
    </source>
</evidence>
<dbReference type="OrthoDB" id="1922150at2759"/>
<dbReference type="RefSeq" id="XP_038976393.1">
    <property type="nucleotide sequence ID" value="XM_039120465.1"/>
</dbReference>
<accession>A0A8B8ZXX8</accession>
<feature type="domain" description="DUF7950" evidence="2">
    <location>
        <begin position="201"/>
        <end position="322"/>
    </location>
</feature>
<reference evidence="4" key="1">
    <citation type="submission" date="2025-08" db="UniProtKB">
        <authorList>
            <consortium name="RefSeq"/>
        </authorList>
    </citation>
    <scope>IDENTIFICATION</scope>
    <source>
        <tissue evidence="4">Young leaves</tissue>
    </source>
</reference>
<dbReference type="Pfam" id="PF25821">
    <property type="entry name" value="DUF7950"/>
    <property type="match status" value="1"/>
</dbReference>
<dbReference type="KEGG" id="pda:120107255"/>